<keyword evidence="1" id="KW-0067">ATP-binding</keyword>
<feature type="region of interest" description="Disordered" evidence="2">
    <location>
        <begin position="516"/>
        <end position="559"/>
    </location>
</feature>
<feature type="region of interest" description="Disordered" evidence="2">
    <location>
        <begin position="185"/>
        <end position="213"/>
    </location>
</feature>
<evidence type="ECO:0000313" key="4">
    <source>
        <dbReference type="EMBL" id="EGG11584.1"/>
    </source>
</evidence>
<evidence type="ECO:0000256" key="2">
    <source>
        <dbReference type="SAM" id="MobiDB-lite"/>
    </source>
</evidence>
<feature type="binding site" evidence="1">
    <location>
        <position position="385"/>
    </location>
    <ligand>
        <name>ATP</name>
        <dbReference type="ChEBI" id="CHEBI:30616"/>
    </ligand>
</feature>
<dbReference type="InterPro" id="IPR011009">
    <property type="entry name" value="Kinase-like_dom_sf"/>
</dbReference>
<name>F4R718_MELLP</name>
<feature type="region of interest" description="Disordered" evidence="2">
    <location>
        <begin position="66"/>
        <end position="103"/>
    </location>
</feature>
<protein>
    <recommendedName>
        <fullName evidence="3">Protein kinase domain-containing protein</fullName>
    </recommendedName>
</protein>
<feature type="compositionally biased region" description="Polar residues" evidence="2">
    <location>
        <begin position="406"/>
        <end position="415"/>
    </location>
</feature>
<feature type="domain" description="Protein kinase" evidence="3">
    <location>
        <begin position="356"/>
        <end position="559"/>
    </location>
</feature>
<feature type="region of interest" description="Disordered" evidence="2">
    <location>
        <begin position="229"/>
        <end position="277"/>
    </location>
</feature>
<accession>F4R718</accession>
<feature type="region of interest" description="Disordered" evidence="2">
    <location>
        <begin position="116"/>
        <end position="140"/>
    </location>
</feature>
<dbReference type="InterPro" id="IPR000719">
    <property type="entry name" value="Prot_kinase_dom"/>
</dbReference>
<proteinExistence type="predicted"/>
<keyword evidence="1" id="KW-0547">Nucleotide-binding</keyword>
<dbReference type="OrthoDB" id="2503551at2759"/>
<dbReference type="AlphaFoldDB" id="F4R718"/>
<organism evidence="5">
    <name type="scientific">Melampsora larici-populina (strain 98AG31 / pathotype 3-4-7)</name>
    <name type="common">Poplar leaf rust fungus</name>
    <dbReference type="NCBI Taxonomy" id="747676"/>
    <lineage>
        <taxon>Eukaryota</taxon>
        <taxon>Fungi</taxon>
        <taxon>Dikarya</taxon>
        <taxon>Basidiomycota</taxon>
        <taxon>Pucciniomycotina</taxon>
        <taxon>Pucciniomycetes</taxon>
        <taxon>Pucciniales</taxon>
        <taxon>Melampsoraceae</taxon>
        <taxon>Melampsora</taxon>
    </lineage>
</organism>
<dbReference type="Gene3D" id="1.10.510.10">
    <property type="entry name" value="Transferase(Phosphotransferase) domain 1"/>
    <property type="match status" value="1"/>
</dbReference>
<evidence type="ECO:0000256" key="1">
    <source>
        <dbReference type="PROSITE-ProRule" id="PRU10141"/>
    </source>
</evidence>
<dbReference type="GeneID" id="18932828"/>
<dbReference type="Gene3D" id="3.30.200.20">
    <property type="entry name" value="Phosphorylase Kinase, domain 1"/>
    <property type="match status" value="1"/>
</dbReference>
<keyword evidence="5" id="KW-1185">Reference proteome</keyword>
<feature type="region of interest" description="Disordered" evidence="2">
    <location>
        <begin position="406"/>
        <end position="438"/>
    </location>
</feature>
<dbReference type="GO" id="GO:0005524">
    <property type="term" value="F:ATP binding"/>
    <property type="evidence" value="ECO:0007669"/>
    <property type="project" value="UniProtKB-UniRule"/>
</dbReference>
<feature type="compositionally biased region" description="Polar residues" evidence="2">
    <location>
        <begin position="81"/>
        <end position="103"/>
    </location>
</feature>
<dbReference type="KEGG" id="mlr:MELLADRAFT_76702"/>
<feature type="compositionally biased region" description="Low complexity" evidence="2">
    <location>
        <begin position="230"/>
        <end position="247"/>
    </location>
</feature>
<dbReference type="PROSITE" id="PS50011">
    <property type="entry name" value="PROTEIN_KINASE_DOM"/>
    <property type="match status" value="1"/>
</dbReference>
<dbReference type="InParanoid" id="F4R718"/>
<dbReference type="HOGENOM" id="CLU_487511_0_0_1"/>
<dbReference type="SUPFAM" id="SSF56112">
    <property type="entry name" value="Protein kinase-like (PK-like)"/>
    <property type="match status" value="1"/>
</dbReference>
<dbReference type="RefSeq" id="XP_007405219.1">
    <property type="nucleotide sequence ID" value="XM_007405157.1"/>
</dbReference>
<gene>
    <name evidence="4" type="ORF">MELLADRAFT_76702</name>
</gene>
<dbReference type="GO" id="GO:0004672">
    <property type="term" value="F:protein kinase activity"/>
    <property type="evidence" value="ECO:0007669"/>
    <property type="project" value="InterPro"/>
</dbReference>
<dbReference type="InterPro" id="IPR017441">
    <property type="entry name" value="Protein_kinase_ATP_BS"/>
</dbReference>
<reference evidence="5" key="1">
    <citation type="journal article" date="2011" name="Proc. Natl. Acad. Sci. U.S.A.">
        <title>Obligate biotrophy features unraveled by the genomic analysis of rust fungi.</title>
        <authorList>
            <person name="Duplessis S."/>
            <person name="Cuomo C.A."/>
            <person name="Lin Y.-C."/>
            <person name="Aerts A."/>
            <person name="Tisserant E."/>
            <person name="Veneault-Fourrey C."/>
            <person name="Joly D.L."/>
            <person name="Hacquard S."/>
            <person name="Amselem J."/>
            <person name="Cantarel B.L."/>
            <person name="Chiu R."/>
            <person name="Coutinho P.M."/>
            <person name="Feau N."/>
            <person name="Field M."/>
            <person name="Frey P."/>
            <person name="Gelhaye E."/>
            <person name="Goldberg J."/>
            <person name="Grabherr M.G."/>
            <person name="Kodira C.D."/>
            <person name="Kohler A."/>
            <person name="Kuees U."/>
            <person name="Lindquist E.A."/>
            <person name="Lucas S.M."/>
            <person name="Mago R."/>
            <person name="Mauceli E."/>
            <person name="Morin E."/>
            <person name="Murat C."/>
            <person name="Pangilinan J.L."/>
            <person name="Park R."/>
            <person name="Pearson M."/>
            <person name="Quesneville H."/>
            <person name="Rouhier N."/>
            <person name="Sakthikumar S."/>
            <person name="Salamov A.A."/>
            <person name="Schmutz J."/>
            <person name="Selles B."/>
            <person name="Shapiro H."/>
            <person name="Tanguay P."/>
            <person name="Tuskan G.A."/>
            <person name="Henrissat B."/>
            <person name="Van de Peer Y."/>
            <person name="Rouze P."/>
            <person name="Ellis J.G."/>
            <person name="Dodds P.N."/>
            <person name="Schein J.E."/>
            <person name="Zhong S."/>
            <person name="Hamelin R.C."/>
            <person name="Grigoriev I.V."/>
            <person name="Szabo L.J."/>
            <person name="Martin F."/>
        </authorList>
    </citation>
    <scope>NUCLEOTIDE SEQUENCE [LARGE SCALE GENOMIC DNA]</scope>
    <source>
        <strain evidence="5">98AG31 / pathotype 3-4-7</strain>
    </source>
</reference>
<evidence type="ECO:0000259" key="3">
    <source>
        <dbReference type="PROSITE" id="PS50011"/>
    </source>
</evidence>
<dbReference type="PROSITE" id="PS00107">
    <property type="entry name" value="PROTEIN_KINASE_ATP"/>
    <property type="match status" value="1"/>
</dbReference>
<dbReference type="Proteomes" id="UP000001072">
    <property type="component" value="Unassembled WGS sequence"/>
</dbReference>
<dbReference type="VEuPathDB" id="FungiDB:MELLADRAFT_76702"/>
<dbReference type="STRING" id="747676.F4R718"/>
<evidence type="ECO:0000313" key="5">
    <source>
        <dbReference type="Proteomes" id="UP000001072"/>
    </source>
</evidence>
<dbReference type="eggNOG" id="KOG0032">
    <property type="taxonomic scope" value="Eukaryota"/>
</dbReference>
<dbReference type="EMBL" id="GL883092">
    <property type="protein sequence ID" value="EGG11584.1"/>
    <property type="molecule type" value="Genomic_DNA"/>
</dbReference>
<feature type="compositionally biased region" description="Basic and acidic residues" evidence="2">
    <location>
        <begin position="420"/>
        <end position="432"/>
    </location>
</feature>
<sequence length="559" mass="60462">MTFLPFSVSSNNSNFPVDFDDPYRSGAVSQNPIGIGLSEDDGFEIFDPRGLFSPRRRLSADDARFNNEQADQSPPPELSPSKPTSVLTSFTSPTSITASSSDQFDPPLLLQFNQAAPKSSLSPRPWSLITNPVSDDLTSSPTTDGFIDVTALDLQSESIQPKTFDGGGSGDVNFNSPIDSCPVSPCSSLPLDRSRSGSMNQESPYPVYSPPMIPRGRSTLRRFVFEARSSLRSSSSPDPNQSSSTASIAAVQPTSQPHASHQTHCHHHRPTPIVTCRPPCGTRDTSLPTRLYHAKSPDDLAASVSSMAYSEMASSPAVDFLASFAESTVPVNRNTQHGPDHNLLGLLDEGDEVAGHVLGPIIGRGGFSIVREATVIETCEKVAVKIVRHPAQNTVSDCAVDRSKRNLTSSMNPASGQMPELHHHSSSFRDRSSSTPVPYESHLVKSTHLPLPTSVTESLAAALLKREIDIWSSLKEHPHLVSLLSLHRAPHQTLIFMPLCKGGNLLQMLNDVKKQDEHCQNPSGASPDNPAHPPPQLIADLSRDCPWSEVPPSRSWCNS</sequence>
<feature type="compositionally biased region" description="Basic residues" evidence="2">
    <location>
        <begin position="261"/>
        <end position="270"/>
    </location>
</feature>